<organism evidence="1 2">
    <name type="scientific">Actinokineospora diospyrosa</name>
    <dbReference type="NCBI Taxonomy" id="103728"/>
    <lineage>
        <taxon>Bacteria</taxon>
        <taxon>Bacillati</taxon>
        <taxon>Actinomycetota</taxon>
        <taxon>Actinomycetes</taxon>
        <taxon>Pseudonocardiales</taxon>
        <taxon>Pseudonocardiaceae</taxon>
        <taxon>Actinokineospora</taxon>
    </lineage>
</organism>
<sequence>MRDERPLGWYNLQGTAYVSLDVIRDPTTLTTVLNHEKTHFTLAATTPYGLLQQAIETHLHLPWDKERSSRLPHCRNLLFDASRLVQEAAATSCGLAGLDGEELNTAEKSLPPFYQKAYRIFEDLLPRDGTDRQARTQAIRAVAARALQTGILEDWLAFELHDPGTLRAYLAEPTNAPDGRLQILVDEFAKSSPHEVASWAGRHLLTSEGERIRPELPPPLDGLAFVGFPAPDLLEERMLGIVGTLTTAVSRESVRVAFGGFKGFAIRPAVTGSRRLPYSEVTVESCPGVDFVLVDKNTFDGPIELHGGDGEFVLPARHFRVLAYRPDSRVPVEFTGPIDQLGAALDAVDPDRTATACVGSGMSLLPTDTGRAPNTSLSDMVTEELGRWASGRATLLCTLGDVESLIFTVHLLEGQSSRLLNHALLIEREWGLVLFRGADRGGPVIVHPTLLVDWQVVHPTISTNSKIEFNHPAADFFADHRDVLPIVRFARAFVGDAHAPQRWDEHWAMAASMIVGAPQVNAVSGLQGVEFEYEHQEG</sequence>
<dbReference type="Proteomes" id="UP001205185">
    <property type="component" value="Unassembled WGS sequence"/>
</dbReference>
<protein>
    <submittedName>
        <fullName evidence="1">Uncharacterized protein</fullName>
    </submittedName>
</protein>
<evidence type="ECO:0000313" key="1">
    <source>
        <dbReference type="EMBL" id="MCP2270014.1"/>
    </source>
</evidence>
<comment type="caution">
    <text evidence="1">The sequence shown here is derived from an EMBL/GenBank/DDBJ whole genome shotgun (WGS) entry which is preliminary data.</text>
</comment>
<dbReference type="EMBL" id="JAMTCO010000006">
    <property type="protein sequence ID" value="MCP2270014.1"/>
    <property type="molecule type" value="Genomic_DNA"/>
</dbReference>
<name>A0ABT1IBK4_9PSEU</name>
<reference evidence="1 2" key="1">
    <citation type="submission" date="2022-06" db="EMBL/GenBank/DDBJ databases">
        <title>Genomic Encyclopedia of Archaeal and Bacterial Type Strains, Phase II (KMG-II): from individual species to whole genera.</title>
        <authorList>
            <person name="Goeker M."/>
        </authorList>
    </citation>
    <scope>NUCLEOTIDE SEQUENCE [LARGE SCALE GENOMIC DNA]</scope>
    <source>
        <strain evidence="1 2">DSM 44255</strain>
    </source>
</reference>
<dbReference type="RefSeq" id="WP_253887001.1">
    <property type="nucleotide sequence ID" value="NZ_BAAAVB010000013.1"/>
</dbReference>
<gene>
    <name evidence="1" type="ORF">LV75_002515</name>
</gene>
<keyword evidence="2" id="KW-1185">Reference proteome</keyword>
<proteinExistence type="predicted"/>
<accession>A0ABT1IBK4</accession>
<evidence type="ECO:0000313" key="2">
    <source>
        <dbReference type="Proteomes" id="UP001205185"/>
    </source>
</evidence>